<keyword evidence="8" id="KW-1185">Reference proteome</keyword>
<feature type="transmembrane region" description="Helical" evidence="6">
    <location>
        <begin position="343"/>
        <end position="366"/>
    </location>
</feature>
<evidence type="ECO:0000256" key="1">
    <source>
        <dbReference type="ARBA" id="ARBA00004651"/>
    </source>
</evidence>
<protein>
    <submittedName>
        <fullName evidence="7">O-antigen/teichoic acid export membrane protein</fullName>
    </submittedName>
</protein>
<dbReference type="EMBL" id="QJKH01000013">
    <property type="protein sequence ID" value="PXX76923.1"/>
    <property type="molecule type" value="Genomic_DNA"/>
</dbReference>
<feature type="transmembrane region" description="Helical" evidence="6">
    <location>
        <begin position="194"/>
        <end position="217"/>
    </location>
</feature>
<feature type="transmembrane region" description="Helical" evidence="6">
    <location>
        <begin position="128"/>
        <end position="149"/>
    </location>
</feature>
<evidence type="ECO:0000256" key="3">
    <source>
        <dbReference type="ARBA" id="ARBA00022692"/>
    </source>
</evidence>
<feature type="transmembrane region" description="Helical" evidence="6">
    <location>
        <begin position="423"/>
        <end position="444"/>
    </location>
</feature>
<feature type="transmembrane region" description="Helical" evidence="6">
    <location>
        <begin position="170"/>
        <end position="188"/>
    </location>
</feature>
<feature type="transmembrane region" description="Helical" evidence="6">
    <location>
        <begin position="251"/>
        <end position="272"/>
    </location>
</feature>
<dbReference type="PANTHER" id="PTHR30250">
    <property type="entry name" value="PST FAMILY PREDICTED COLANIC ACID TRANSPORTER"/>
    <property type="match status" value="1"/>
</dbReference>
<feature type="transmembrane region" description="Helical" evidence="6">
    <location>
        <begin position="450"/>
        <end position="468"/>
    </location>
</feature>
<name>A0A318KUL5_9FIRM</name>
<dbReference type="Proteomes" id="UP000247612">
    <property type="component" value="Unassembled WGS sequence"/>
</dbReference>
<accession>A0A318KUL5</accession>
<dbReference type="InterPro" id="IPR024923">
    <property type="entry name" value="PG_synth_SpoVB"/>
</dbReference>
<evidence type="ECO:0000313" key="8">
    <source>
        <dbReference type="Proteomes" id="UP000247612"/>
    </source>
</evidence>
<dbReference type="AlphaFoldDB" id="A0A318KUL5"/>
<evidence type="ECO:0000256" key="6">
    <source>
        <dbReference type="SAM" id="Phobius"/>
    </source>
</evidence>
<organism evidence="7 8">
    <name type="scientific">Dielma fastidiosa</name>
    <dbReference type="NCBI Taxonomy" id="1034346"/>
    <lineage>
        <taxon>Bacteria</taxon>
        <taxon>Bacillati</taxon>
        <taxon>Bacillota</taxon>
        <taxon>Erysipelotrichia</taxon>
        <taxon>Erysipelotrichales</taxon>
        <taxon>Erysipelotrichaceae</taxon>
        <taxon>Dielma</taxon>
    </lineage>
</organism>
<proteinExistence type="predicted"/>
<dbReference type="PANTHER" id="PTHR30250:SF21">
    <property type="entry name" value="LIPID II FLIPPASE MURJ"/>
    <property type="match status" value="1"/>
</dbReference>
<keyword evidence="5 6" id="KW-0472">Membrane</keyword>
<feature type="transmembrane region" description="Helical" evidence="6">
    <location>
        <begin position="304"/>
        <end position="322"/>
    </location>
</feature>
<sequence>MKNKKQSIIIGGLISSAGIFISKLLGLLYVIPLNAIAGADNMQYYGFAYEIYSYILNVSIAGIPYAIATLVAKYSNIGDYRTTLVIKRIAQGLMVALGFIGMSFLILFATPLASIVLGVNSSPESLQITRNVIVLISFALFFVPVLSAFRGFYQGLKEMEIYAFSQVLEQLSRVMFLLGAGAIAVYVFKQDRIWAVYFAVFSTSVAAICALVHIFIFDKKNMPEIKRLANEQEVYSVDDHKLLFKELVRIAIPYLLVAIVGFSNNMIDWLFYTKALEATGVAADLCNYIFGSIISVQVNKVTSIPQILAPGFSISIIPYITVSVIDRKWKELRRHVYDCVDSVLYLAIPLSFCLLFFSRPIMYLLYGESLVTYPGAGNVMLITSSLELGGVLLKWHTIDALFGTLTPIFTSLLMAVGLRKQNFINLIIGAAVKLVFEIPCIHFFGMQGASISNLLSMLTIILLDAYFLKRNYKVQWKYTIRKMVLMMLGVGGMALLCLVFNFIGFNAVGHGRLLCVLILGIQGLLSVGAYLAITAFLQLPQTIFKIDINKMMKRLVRRG</sequence>
<reference evidence="7 8" key="1">
    <citation type="submission" date="2018-05" db="EMBL/GenBank/DDBJ databases">
        <title>Genomic Encyclopedia of Type Strains, Phase IV (KMG-IV): sequencing the most valuable type-strain genomes for metagenomic binning, comparative biology and taxonomic classification.</title>
        <authorList>
            <person name="Goeker M."/>
        </authorList>
    </citation>
    <scope>NUCLEOTIDE SEQUENCE [LARGE SCALE GENOMIC DNA]</scope>
    <source>
        <strain evidence="7 8">JC118</strain>
    </source>
</reference>
<evidence type="ECO:0000256" key="5">
    <source>
        <dbReference type="ARBA" id="ARBA00023136"/>
    </source>
</evidence>
<dbReference type="InterPro" id="IPR002797">
    <property type="entry name" value="Polysacc_synth"/>
</dbReference>
<comment type="subcellular location">
    <subcellularLocation>
        <location evidence="1">Cell membrane</location>
        <topology evidence="1">Multi-pass membrane protein</topology>
    </subcellularLocation>
</comment>
<dbReference type="Pfam" id="PF01943">
    <property type="entry name" value="Polysacc_synt"/>
    <property type="match status" value="1"/>
</dbReference>
<keyword evidence="4 6" id="KW-1133">Transmembrane helix</keyword>
<keyword evidence="2" id="KW-1003">Cell membrane</keyword>
<dbReference type="RefSeq" id="WP_022939707.1">
    <property type="nucleotide sequence ID" value="NZ_CABKRQ010000011.1"/>
</dbReference>
<evidence type="ECO:0000256" key="2">
    <source>
        <dbReference type="ARBA" id="ARBA00022475"/>
    </source>
</evidence>
<dbReference type="InterPro" id="IPR050833">
    <property type="entry name" value="Poly_Biosynth_Transport"/>
</dbReference>
<gene>
    <name evidence="7" type="ORF">DES51_113118</name>
</gene>
<dbReference type="OrthoDB" id="9775950at2"/>
<feature type="transmembrane region" description="Helical" evidence="6">
    <location>
        <begin position="93"/>
        <end position="116"/>
    </location>
</feature>
<keyword evidence="3 6" id="KW-0812">Transmembrane</keyword>
<feature type="transmembrane region" description="Helical" evidence="6">
    <location>
        <begin position="395"/>
        <end position="416"/>
    </location>
</feature>
<evidence type="ECO:0000313" key="7">
    <source>
        <dbReference type="EMBL" id="PXX76923.1"/>
    </source>
</evidence>
<feature type="transmembrane region" description="Helical" evidence="6">
    <location>
        <begin position="511"/>
        <end position="537"/>
    </location>
</feature>
<dbReference type="STRING" id="1034346.GCA_000313565_03428"/>
<dbReference type="PIRSF" id="PIRSF038958">
    <property type="entry name" value="PG_synth_SpoVB"/>
    <property type="match status" value="1"/>
</dbReference>
<comment type="caution">
    <text evidence="7">The sequence shown here is derived from an EMBL/GenBank/DDBJ whole genome shotgun (WGS) entry which is preliminary data.</text>
</comment>
<feature type="transmembrane region" description="Helical" evidence="6">
    <location>
        <begin position="51"/>
        <end position="72"/>
    </location>
</feature>
<feature type="transmembrane region" description="Helical" evidence="6">
    <location>
        <begin position="7"/>
        <end position="31"/>
    </location>
</feature>
<dbReference type="GO" id="GO:0005886">
    <property type="term" value="C:plasma membrane"/>
    <property type="evidence" value="ECO:0007669"/>
    <property type="project" value="UniProtKB-SubCell"/>
</dbReference>
<feature type="transmembrane region" description="Helical" evidence="6">
    <location>
        <begin position="484"/>
        <end position="505"/>
    </location>
</feature>
<evidence type="ECO:0000256" key="4">
    <source>
        <dbReference type="ARBA" id="ARBA00022989"/>
    </source>
</evidence>